<keyword evidence="2" id="KW-0808">Transferase</keyword>
<organism evidence="2 3">
    <name type="scientific">Saguinus oedipus</name>
    <name type="common">Cotton-top tamarin</name>
    <name type="synonym">Oedipomidas oedipus</name>
    <dbReference type="NCBI Taxonomy" id="9490"/>
    <lineage>
        <taxon>Eukaryota</taxon>
        <taxon>Metazoa</taxon>
        <taxon>Chordata</taxon>
        <taxon>Craniata</taxon>
        <taxon>Vertebrata</taxon>
        <taxon>Euteleostomi</taxon>
        <taxon>Mammalia</taxon>
        <taxon>Eutheria</taxon>
        <taxon>Euarchontoglires</taxon>
        <taxon>Primates</taxon>
        <taxon>Haplorrhini</taxon>
        <taxon>Platyrrhini</taxon>
        <taxon>Cebidae</taxon>
        <taxon>Callitrichinae</taxon>
        <taxon>Saguinus</taxon>
    </lineage>
</organism>
<sequence length="229" mass="24368">MRTLLYQEHVPTSGTPVEMGDRDFTLEPCLEVWVMGDLALPPAPNEAVTACIQPPQPLVEKSELAPTRGAVMEQGTSSSMTAESSSKSMLCYDRDGGQDGPAFVKPAYVEPTDREGGVTGEISAEPPQSAMGISTVGGQASHPQTLGPRAPESPRKHPEQQDGSSPAKTVSTQDEWTLASSRSLRYPAPPDVYLNEGPSSHDVKLAVRLVQTSIEVGVDEPLSSASRDK</sequence>
<dbReference type="Proteomes" id="UP001266305">
    <property type="component" value="Unassembled WGS sequence"/>
</dbReference>
<feature type="region of interest" description="Disordered" evidence="1">
    <location>
        <begin position="109"/>
        <end position="200"/>
    </location>
</feature>
<evidence type="ECO:0000256" key="1">
    <source>
        <dbReference type="SAM" id="MobiDB-lite"/>
    </source>
</evidence>
<name>A0ABQ9W513_SAGOE</name>
<keyword evidence="2" id="KW-0418">Kinase</keyword>
<proteinExistence type="predicted"/>
<gene>
    <name evidence="2" type="primary">WNK2_3</name>
    <name evidence="2" type="ORF">P7K49_003619</name>
</gene>
<accession>A0ABQ9W513</accession>
<feature type="region of interest" description="Disordered" evidence="1">
    <location>
        <begin position="69"/>
        <end position="97"/>
    </location>
</feature>
<feature type="compositionally biased region" description="Polar residues" evidence="1">
    <location>
        <begin position="161"/>
        <end position="183"/>
    </location>
</feature>
<comment type="caution">
    <text evidence="2">The sequence shown here is derived from an EMBL/GenBank/DDBJ whole genome shotgun (WGS) entry which is preliminary data.</text>
</comment>
<dbReference type="EMBL" id="JASSZA010000002">
    <property type="protein sequence ID" value="KAK2116733.1"/>
    <property type="molecule type" value="Genomic_DNA"/>
</dbReference>
<protein>
    <submittedName>
        <fullName evidence="2">Serine/threonine-protein kinase wnk2</fullName>
    </submittedName>
</protein>
<dbReference type="GO" id="GO:0016301">
    <property type="term" value="F:kinase activity"/>
    <property type="evidence" value="ECO:0007669"/>
    <property type="project" value="UniProtKB-KW"/>
</dbReference>
<keyword evidence="3" id="KW-1185">Reference proteome</keyword>
<feature type="compositionally biased region" description="Low complexity" evidence="1">
    <location>
        <begin position="77"/>
        <end position="88"/>
    </location>
</feature>
<evidence type="ECO:0000313" key="3">
    <source>
        <dbReference type="Proteomes" id="UP001266305"/>
    </source>
</evidence>
<evidence type="ECO:0000313" key="2">
    <source>
        <dbReference type="EMBL" id="KAK2116733.1"/>
    </source>
</evidence>
<reference evidence="2 3" key="1">
    <citation type="submission" date="2023-05" db="EMBL/GenBank/DDBJ databases">
        <title>B98-5 Cell Line De Novo Hybrid Assembly: An Optical Mapping Approach.</title>
        <authorList>
            <person name="Kananen K."/>
            <person name="Auerbach J.A."/>
            <person name="Kautto E."/>
            <person name="Blachly J.S."/>
        </authorList>
    </citation>
    <scope>NUCLEOTIDE SEQUENCE [LARGE SCALE GENOMIC DNA]</scope>
    <source>
        <strain evidence="2">B95-8</strain>
        <tissue evidence="2">Cell line</tissue>
    </source>
</reference>